<protein>
    <submittedName>
        <fullName evidence="1">Uncharacterized protein</fullName>
    </submittedName>
</protein>
<proteinExistence type="predicted"/>
<reference evidence="1 2" key="1">
    <citation type="submission" date="2023-02" db="EMBL/GenBank/DDBJ databases">
        <title>Description and genomic characterization of Microbulbifer bruguierae sp. nov., isolated from the sediment of mangrove plant Bruguiera sexangula.</title>
        <authorList>
            <person name="Long M."/>
        </authorList>
    </citation>
    <scope>NUCLEOTIDE SEQUENCE [LARGE SCALE GENOMIC DNA]</scope>
    <source>
        <strain evidence="1 2">H12</strain>
    </source>
</reference>
<dbReference type="EMBL" id="CP118605">
    <property type="protein sequence ID" value="WGL15623.1"/>
    <property type="molecule type" value="Genomic_DNA"/>
</dbReference>
<organism evidence="1 2">
    <name type="scientific">Microbulbifer bruguierae</name>
    <dbReference type="NCBI Taxonomy" id="3029061"/>
    <lineage>
        <taxon>Bacteria</taxon>
        <taxon>Pseudomonadati</taxon>
        <taxon>Pseudomonadota</taxon>
        <taxon>Gammaproteobacteria</taxon>
        <taxon>Cellvibrionales</taxon>
        <taxon>Microbulbiferaceae</taxon>
        <taxon>Microbulbifer</taxon>
    </lineage>
</organism>
<evidence type="ECO:0000313" key="2">
    <source>
        <dbReference type="Proteomes" id="UP001236500"/>
    </source>
</evidence>
<name>A0ABY8N9Q9_9GAMM</name>
<dbReference type="RefSeq" id="WP_280318602.1">
    <property type="nucleotide sequence ID" value="NZ_CP118605.1"/>
</dbReference>
<evidence type="ECO:0000313" key="1">
    <source>
        <dbReference type="EMBL" id="WGL15623.1"/>
    </source>
</evidence>
<sequence>MLALILCASVRADAETTLHYAGFSYLGRAELIEKNFPYTHSVDASLPGGSRFDAALAEKMKRVQLADYGIAVGKLASLQDQDALGLTLALESEMVSVEQLAGQYKLLIQLSAQILIFDYAAMKIVATYPIDVQFNDLLENAPTYDDIRQRFERLYFGDAEINLLNLFVDRLGQITPNRKHQGFIKVVNVALSEQALTWSAEQLSPQQLRQLLGQSFTRNLAVEQQVSVLPYSKGHAVGNKLALQYASGDAYMIEIPEPDYAVDIELRGLKKKHYSSGASGEAIIYAAQGQFTFYEPFSGTVFYQGRLHHAVVKKVPAGQQSIADWPSFRESILTLFQQVTRQLEEPDRKWFEKHSGGTGNYKSFQSLTEVITRCR</sequence>
<accession>A0ABY8N9Q9</accession>
<gene>
    <name evidence="1" type="ORF">PVT68_12680</name>
</gene>
<keyword evidence="2" id="KW-1185">Reference proteome</keyword>
<dbReference type="Proteomes" id="UP001236500">
    <property type="component" value="Chromosome"/>
</dbReference>